<evidence type="ECO:0000313" key="2">
    <source>
        <dbReference type="Proteomes" id="UP000188318"/>
    </source>
</evidence>
<dbReference type="VEuPathDB" id="FungiDB:ASPCADRAFT_208427"/>
<organism evidence="1 2">
    <name type="scientific">Aspergillus carbonarius (strain ITEM 5010)</name>
    <dbReference type="NCBI Taxonomy" id="602072"/>
    <lineage>
        <taxon>Eukaryota</taxon>
        <taxon>Fungi</taxon>
        <taxon>Dikarya</taxon>
        <taxon>Ascomycota</taxon>
        <taxon>Pezizomycotina</taxon>
        <taxon>Eurotiomycetes</taxon>
        <taxon>Eurotiomycetidae</taxon>
        <taxon>Eurotiales</taxon>
        <taxon>Aspergillaceae</taxon>
        <taxon>Aspergillus</taxon>
        <taxon>Aspergillus subgen. Circumdati</taxon>
    </lineage>
</organism>
<sequence>MGSNPDAVSATWVWGGTEVQPREAGPDLCHPLSTKGLSALRASDSLVPFGSMVKIQLGRLHNRPSWEGGEACWRSKSVRN</sequence>
<proteinExistence type="predicted"/>
<evidence type="ECO:0000313" key="1">
    <source>
        <dbReference type="EMBL" id="OOF94755.1"/>
    </source>
</evidence>
<gene>
    <name evidence="1" type="ORF">ASPCADRAFT_208427</name>
</gene>
<keyword evidence="2" id="KW-1185">Reference proteome</keyword>
<accession>A0A1R3RJU6</accession>
<reference evidence="2" key="1">
    <citation type="journal article" date="2017" name="Genome Biol.">
        <title>Comparative genomics reveals high biological diversity and specific adaptations in the industrially and medically important fungal genus Aspergillus.</title>
        <authorList>
            <person name="de Vries R.P."/>
            <person name="Riley R."/>
            <person name="Wiebenga A."/>
            <person name="Aguilar-Osorio G."/>
            <person name="Amillis S."/>
            <person name="Uchima C.A."/>
            <person name="Anderluh G."/>
            <person name="Asadollahi M."/>
            <person name="Askin M."/>
            <person name="Barry K."/>
            <person name="Battaglia E."/>
            <person name="Bayram O."/>
            <person name="Benocci T."/>
            <person name="Braus-Stromeyer S.A."/>
            <person name="Caldana C."/>
            <person name="Canovas D."/>
            <person name="Cerqueira G.C."/>
            <person name="Chen F."/>
            <person name="Chen W."/>
            <person name="Choi C."/>
            <person name="Clum A."/>
            <person name="Dos Santos R.A."/>
            <person name="Damasio A.R."/>
            <person name="Diallinas G."/>
            <person name="Emri T."/>
            <person name="Fekete E."/>
            <person name="Flipphi M."/>
            <person name="Freyberg S."/>
            <person name="Gallo A."/>
            <person name="Gournas C."/>
            <person name="Habgood R."/>
            <person name="Hainaut M."/>
            <person name="Harispe M.L."/>
            <person name="Henrissat B."/>
            <person name="Hilden K.S."/>
            <person name="Hope R."/>
            <person name="Hossain A."/>
            <person name="Karabika E."/>
            <person name="Karaffa L."/>
            <person name="Karanyi Z."/>
            <person name="Krasevec N."/>
            <person name="Kuo A."/>
            <person name="Kusch H."/>
            <person name="LaButti K."/>
            <person name="Lagendijk E.L."/>
            <person name="Lapidus A."/>
            <person name="Levasseur A."/>
            <person name="Lindquist E."/>
            <person name="Lipzen A."/>
            <person name="Logrieco A.F."/>
            <person name="MacCabe A."/>
            <person name="Maekelae M.R."/>
            <person name="Malavazi I."/>
            <person name="Melin P."/>
            <person name="Meyer V."/>
            <person name="Mielnichuk N."/>
            <person name="Miskei M."/>
            <person name="Molnar A.P."/>
            <person name="Mule G."/>
            <person name="Ngan C.Y."/>
            <person name="Orejas M."/>
            <person name="Orosz E."/>
            <person name="Ouedraogo J.P."/>
            <person name="Overkamp K.M."/>
            <person name="Park H.-S."/>
            <person name="Perrone G."/>
            <person name="Piumi F."/>
            <person name="Punt P.J."/>
            <person name="Ram A.F."/>
            <person name="Ramon A."/>
            <person name="Rauscher S."/>
            <person name="Record E."/>
            <person name="Riano-Pachon D.M."/>
            <person name="Robert V."/>
            <person name="Roehrig J."/>
            <person name="Ruller R."/>
            <person name="Salamov A."/>
            <person name="Salih N.S."/>
            <person name="Samson R.A."/>
            <person name="Sandor E."/>
            <person name="Sanguinetti M."/>
            <person name="Schuetze T."/>
            <person name="Sepcic K."/>
            <person name="Shelest E."/>
            <person name="Sherlock G."/>
            <person name="Sophianopoulou V."/>
            <person name="Squina F.M."/>
            <person name="Sun H."/>
            <person name="Susca A."/>
            <person name="Todd R.B."/>
            <person name="Tsang A."/>
            <person name="Unkles S.E."/>
            <person name="van de Wiele N."/>
            <person name="van Rossen-Uffink D."/>
            <person name="Oliveira J.V."/>
            <person name="Vesth T.C."/>
            <person name="Visser J."/>
            <person name="Yu J.-H."/>
            <person name="Zhou M."/>
            <person name="Andersen M.R."/>
            <person name="Archer D.B."/>
            <person name="Baker S.E."/>
            <person name="Benoit I."/>
            <person name="Brakhage A.A."/>
            <person name="Braus G.H."/>
            <person name="Fischer R."/>
            <person name="Frisvad J.C."/>
            <person name="Goldman G.H."/>
            <person name="Houbraken J."/>
            <person name="Oakley B."/>
            <person name="Pocsi I."/>
            <person name="Scazzocchio C."/>
            <person name="Seiboth B."/>
            <person name="vanKuyk P.A."/>
            <person name="Wortman J."/>
            <person name="Dyer P.S."/>
            <person name="Grigoriev I.V."/>
        </authorList>
    </citation>
    <scope>NUCLEOTIDE SEQUENCE [LARGE SCALE GENOMIC DNA]</scope>
    <source>
        <strain evidence="2">ITEM 5010</strain>
    </source>
</reference>
<dbReference type="Proteomes" id="UP000188318">
    <property type="component" value="Unassembled WGS sequence"/>
</dbReference>
<name>A0A1R3RJU6_ASPC5</name>
<dbReference type="EMBL" id="KV907501">
    <property type="protein sequence ID" value="OOF94755.1"/>
    <property type="molecule type" value="Genomic_DNA"/>
</dbReference>
<protein>
    <submittedName>
        <fullName evidence="1">Uncharacterized protein</fullName>
    </submittedName>
</protein>
<dbReference type="AlphaFoldDB" id="A0A1R3RJU6"/>